<dbReference type="PRINTS" id="PR00081">
    <property type="entry name" value="GDHRDH"/>
</dbReference>
<dbReference type="PANTHER" id="PTHR42879:SF6">
    <property type="entry name" value="NADPH-DEPENDENT REDUCTASE BACG"/>
    <property type="match status" value="1"/>
</dbReference>
<dbReference type="GO" id="GO:0016491">
    <property type="term" value="F:oxidoreductase activity"/>
    <property type="evidence" value="ECO:0007669"/>
    <property type="project" value="UniProtKB-KW"/>
</dbReference>
<reference evidence="2 3" key="1">
    <citation type="submission" date="2024-09" db="EMBL/GenBank/DDBJ databases">
        <authorList>
            <person name="Lee S.D."/>
        </authorList>
    </citation>
    <scope>NUCLEOTIDE SEQUENCE [LARGE SCALE GENOMIC DNA]</scope>
    <source>
        <strain evidence="2 3">N1-5</strain>
    </source>
</reference>
<gene>
    <name evidence="2" type="ORF">ACEZDJ_22600</name>
</gene>
<dbReference type="Gene3D" id="3.40.50.720">
    <property type="entry name" value="NAD(P)-binding Rossmann-like Domain"/>
    <property type="match status" value="1"/>
</dbReference>
<organism evidence="2 3">
    <name type="scientific">Streptacidiphilus cavernicola</name>
    <dbReference type="NCBI Taxonomy" id="3342716"/>
    <lineage>
        <taxon>Bacteria</taxon>
        <taxon>Bacillati</taxon>
        <taxon>Actinomycetota</taxon>
        <taxon>Actinomycetes</taxon>
        <taxon>Kitasatosporales</taxon>
        <taxon>Streptomycetaceae</taxon>
        <taxon>Streptacidiphilus</taxon>
    </lineage>
</organism>
<dbReference type="RefSeq" id="WP_030256190.1">
    <property type="nucleotide sequence ID" value="NZ_JBHEZZ010000013.1"/>
</dbReference>
<dbReference type="Pfam" id="PF13561">
    <property type="entry name" value="adh_short_C2"/>
    <property type="match status" value="1"/>
</dbReference>
<dbReference type="SUPFAM" id="SSF51735">
    <property type="entry name" value="NAD(P)-binding Rossmann-fold domains"/>
    <property type="match status" value="1"/>
</dbReference>
<dbReference type="EC" id="1.1.1.-" evidence="2"/>
<dbReference type="InterPro" id="IPR050259">
    <property type="entry name" value="SDR"/>
</dbReference>
<protein>
    <submittedName>
        <fullName evidence="2">SDR family NAD(P)-dependent oxidoreductase</fullName>
        <ecNumber evidence="2">1.1.1.-</ecNumber>
    </submittedName>
</protein>
<keyword evidence="3" id="KW-1185">Reference proteome</keyword>
<accession>A0ABV6URI5</accession>
<comment type="similarity">
    <text evidence="1">Belongs to the short-chain dehydrogenases/reductases (SDR) family.</text>
</comment>
<dbReference type="InterPro" id="IPR002347">
    <property type="entry name" value="SDR_fam"/>
</dbReference>
<keyword evidence="2" id="KW-0560">Oxidoreductase</keyword>
<dbReference type="InterPro" id="IPR036291">
    <property type="entry name" value="NAD(P)-bd_dom_sf"/>
</dbReference>
<dbReference type="Proteomes" id="UP001592528">
    <property type="component" value="Unassembled WGS sequence"/>
</dbReference>
<sequence>MDLQLAGKRAVVTGASRGIGFAVARALAAEGADVVLAARGKEALDQAVERLASEGGGRVLPVVTDTTDDASVRELVRHAQQAFGGVDILVNAAATPASAAGAPPALADLEDDGLRREVETKVLGYLRCARAAAPLMVAQGWGRIVNVSGLNARQAGNLVGSVRNVAVAAMTKNLADELGPHGVNVTVVHPGTTITEASPAKFAAMAAAAGVEQAEIVRRLESSVSIGRLVTAAEVADTVAFLCSPLSVAINGDAIAVGGGTRGAIHY</sequence>
<comment type="caution">
    <text evidence="2">The sequence shown here is derived from an EMBL/GenBank/DDBJ whole genome shotgun (WGS) entry which is preliminary data.</text>
</comment>
<name>A0ABV6URI5_9ACTN</name>
<proteinExistence type="inferred from homology"/>
<evidence type="ECO:0000313" key="2">
    <source>
        <dbReference type="EMBL" id="MFC1404086.1"/>
    </source>
</evidence>
<evidence type="ECO:0000313" key="3">
    <source>
        <dbReference type="Proteomes" id="UP001592528"/>
    </source>
</evidence>
<dbReference type="EMBL" id="JBHEZZ010000013">
    <property type="protein sequence ID" value="MFC1404086.1"/>
    <property type="molecule type" value="Genomic_DNA"/>
</dbReference>
<dbReference type="PANTHER" id="PTHR42879">
    <property type="entry name" value="3-OXOACYL-(ACYL-CARRIER-PROTEIN) REDUCTASE"/>
    <property type="match status" value="1"/>
</dbReference>
<evidence type="ECO:0000256" key="1">
    <source>
        <dbReference type="ARBA" id="ARBA00006484"/>
    </source>
</evidence>